<name>A0A6A6DZT5_9PEZI</name>
<sequence>DGDDVRAYSELLILEKVMQAIQRKKNLPSTPEPWRYFDLIGGTGVGGLIAILLRQYQLSIDQALQ</sequence>
<dbReference type="InterPro" id="IPR016035">
    <property type="entry name" value="Acyl_Trfase/lysoPLipase"/>
</dbReference>
<evidence type="ECO:0000313" key="2">
    <source>
        <dbReference type="EMBL" id="KAF2185197.1"/>
    </source>
</evidence>
<feature type="transmembrane region" description="Helical" evidence="1">
    <location>
        <begin position="34"/>
        <end position="53"/>
    </location>
</feature>
<keyword evidence="1" id="KW-1133">Transmembrane helix</keyword>
<keyword evidence="3" id="KW-1185">Reference proteome</keyword>
<accession>A0A6A6DZT5</accession>
<keyword evidence="1" id="KW-0812">Transmembrane</keyword>
<organism evidence="2 3">
    <name type="scientific">Zopfia rhizophila CBS 207.26</name>
    <dbReference type="NCBI Taxonomy" id="1314779"/>
    <lineage>
        <taxon>Eukaryota</taxon>
        <taxon>Fungi</taxon>
        <taxon>Dikarya</taxon>
        <taxon>Ascomycota</taxon>
        <taxon>Pezizomycotina</taxon>
        <taxon>Dothideomycetes</taxon>
        <taxon>Dothideomycetes incertae sedis</taxon>
        <taxon>Zopfiaceae</taxon>
        <taxon>Zopfia</taxon>
    </lineage>
</organism>
<gene>
    <name evidence="2" type="ORF">K469DRAFT_521292</name>
</gene>
<dbReference type="SUPFAM" id="SSF52151">
    <property type="entry name" value="FabD/lysophospholipase-like"/>
    <property type="match status" value="1"/>
</dbReference>
<dbReference type="AlphaFoldDB" id="A0A6A6DZT5"/>
<dbReference type="OrthoDB" id="1658288at2759"/>
<keyword evidence="1" id="KW-0472">Membrane</keyword>
<proteinExistence type="predicted"/>
<evidence type="ECO:0000256" key="1">
    <source>
        <dbReference type="SAM" id="Phobius"/>
    </source>
</evidence>
<dbReference type="Proteomes" id="UP000800200">
    <property type="component" value="Unassembled WGS sequence"/>
</dbReference>
<protein>
    <recommendedName>
        <fullName evidence="4">PNPLA domain-containing protein</fullName>
    </recommendedName>
</protein>
<dbReference type="Gene3D" id="3.40.1090.10">
    <property type="entry name" value="Cytosolic phospholipase A2 catalytic domain"/>
    <property type="match status" value="1"/>
</dbReference>
<feature type="non-terminal residue" evidence="2">
    <location>
        <position position="1"/>
    </location>
</feature>
<evidence type="ECO:0000313" key="3">
    <source>
        <dbReference type="Proteomes" id="UP000800200"/>
    </source>
</evidence>
<reference evidence="2" key="1">
    <citation type="journal article" date="2020" name="Stud. Mycol.">
        <title>101 Dothideomycetes genomes: a test case for predicting lifestyles and emergence of pathogens.</title>
        <authorList>
            <person name="Haridas S."/>
            <person name="Albert R."/>
            <person name="Binder M."/>
            <person name="Bloem J."/>
            <person name="Labutti K."/>
            <person name="Salamov A."/>
            <person name="Andreopoulos B."/>
            <person name="Baker S."/>
            <person name="Barry K."/>
            <person name="Bills G."/>
            <person name="Bluhm B."/>
            <person name="Cannon C."/>
            <person name="Castanera R."/>
            <person name="Culley D."/>
            <person name="Daum C."/>
            <person name="Ezra D."/>
            <person name="Gonzalez J."/>
            <person name="Henrissat B."/>
            <person name="Kuo A."/>
            <person name="Liang C."/>
            <person name="Lipzen A."/>
            <person name="Lutzoni F."/>
            <person name="Magnuson J."/>
            <person name="Mondo S."/>
            <person name="Nolan M."/>
            <person name="Ohm R."/>
            <person name="Pangilinan J."/>
            <person name="Park H.-J."/>
            <person name="Ramirez L."/>
            <person name="Alfaro M."/>
            <person name="Sun H."/>
            <person name="Tritt A."/>
            <person name="Yoshinaga Y."/>
            <person name="Zwiers L.-H."/>
            <person name="Turgeon B."/>
            <person name="Goodwin S."/>
            <person name="Spatafora J."/>
            <person name="Crous P."/>
            <person name="Grigoriev I."/>
        </authorList>
    </citation>
    <scope>NUCLEOTIDE SEQUENCE</scope>
    <source>
        <strain evidence="2">CBS 207.26</strain>
    </source>
</reference>
<feature type="non-terminal residue" evidence="2">
    <location>
        <position position="65"/>
    </location>
</feature>
<evidence type="ECO:0008006" key="4">
    <source>
        <dbReference type="Google" id="ProtNLM"/>
    </source>
</evidence>
<dbReference type="EMBL" id="ML994634">
    <property type="protein sequence ID" value="KAF2185197.1"/>
    <property type="molecule type" value="Genomic_DNA"/>
</dbReference>